<sequence length="147" mass="16717">MSAGTGMRKDDRNTMNVDALADWSEFLEDYARDWDRAFDGQPHYFTQEFWYLFVACLRSHWRGTPITVSAACQAMKTGSNRTREERINRAVSDGFLTKAKTGEDRRTTVLVPSERLEALLRGHLERTLAAGRAHFGLGPETVDDSEE</sequence>
<evidence type="ECO:0008006" key="3">
    <source>
        <dbReference type="Google" id="ProtNLM"/>
    </source>
</evidence>
<dbReference type="AlphaFoldDB" id="A0A495DLK3"/>
<name>A0A495DLK3_9PROT</name>
<organism evidence="1 2">
    <name type="scientific">Maricaulis maris</name>
    <dbReference type="NCBI Taxonomy" id="74318"/>
    <lineage>
        <taxon>Bacteria</taxon>
        <taxon>Pseudomonadati</taxon>
        <taxon>Pseudomonadota</taxon>
        <taxon>Alphaproteobacteria</taxon>
        <taxon>Maricaulales</taxon>
        <taxon>Maricaulaceae</taxon>
        <taxon>Maricaulis</taxon>
    </lineage>
</organism>
<evidence type="ECO:0000313" key="2">
    <source>
        <dbReference type="Proteomes" id="UP000273675"/>
    </source>
</evidence>
<accession>A0A495DLK3</accession>
<protein>
    <recommendedName>
        <fullName evidence="3">MarR family transcriptional regulator</fullName>
    </recommendedName>
</protein>
<reference evidence="1 2" key="1">
    <citation type="submission" date="2018-10" db="EMBL/GenBank/DDBJ databases">
        <title>Genomic Encyclopedia of Type Strains, Phase IV (KMG-IV): sequencing the most valuable type-strain genomes for metagenomic binning, comparative biology and taxonomic classification.</title>
        <authorList>
            <person name="Goeker M."/>
        </authorList>
    </citation>
    <scope>NUCLEOTIDE SEQUENCE [LARGE SCALE GENOMIC DNA]</scope>
    <source>
        <strain evidence="1 2">DSM 4734</strain>
    </source>
</reference>
<comment type="caution">
    <text evidence="1">The sequence shown here is derived from an EMBL/GenBank/DDBJ whole genome shotgun (WGS) entry which is preliminary data.</text>
</comment>
<gene>
    <name evidence="1" type="ORF">C7435_0256</name>
</gene>
<dbReference type="Proteomes" id="UP000273675">
    <property type="component" value="Unassembled WGS sequence"/>
</dbReference>
<dbReference type="RefSeq" id="WP_075188720.1">
    <property type="nucleotide sequence ID" value="NZ_RBIM01000001.1"/>
</dbReference>
<dbReference type="OrthoDB" id="8480841at2"/>
<evidence type="ECO:0000313" key="1">
    <source>
        <dbReference type="EMBL" id="RKR03816.1"/>
    </source>
</evidence>
<dbReference type="EMBL" id="RBIM01000001">
    <property type="protein sequence ID" value="RKR03816.1"/>
    <property type="molecule type" value="Genomic_DNA"/>
</dbReference>
<proteinExistence type="predicted"/>